<sequence>MPSIDIPPVSKIPSTKPDTRPLPRILCLHGGGVNATIFEAQSRSLIRHLQHSFRLVWADAPFFCDPHSDVIDVYGSYAPFRRWLRWLPEHAEIDAESCIEEIGYAIRTVMENDDSEGATGEWVGLMGFSQGAKLSASILLEQQAREAKARRERRSVDIGFTGIPNLHWRFGILLAGRAPLSNLNPEVLTSPALVGAGDLSEGFQFCKEVDEDTILRMPTLHVHGMADAGLHLHRKLLHEYCSQDSTTLVEWEVKMSSQPGSHTADADIPNKAQQEAPQGKKENMADARAPGHIAGVEGKSTDNTAADPNPEAARSHAKDGGQASIVPQKIQEELPESIERAVPNAIHDTGSK</sequence>
<protein>
    <submittedName>
        <fullName evidence="1">Uncharacterized protein</fullName>
    </submittedName>
</protein>
<dbReference type="Proteomes" id="UP000799754">
    <property type="component" value="Unassembled WGS sequence"/>
</dbReference>
<accession>A0ACB6S3Z4</accession>
<evidence type="ECO:0000313" key="1">
    <source>
        <dbReference type="EMBL" id="KAF2627924.1"/>
    </source>
</evidence>
<evidence type="ECO:0000313" key="2">
    <source>
        <dbReference type="Proteomes" id="UP000799754"/>
    </source>
</evidence>
<organism evidence="1 2">
    <name type="scientific">Macroventuria anomochaeta</name>
    <dbReference type="NCBI Taxonomy" id="301207"/>
    <lineage>
        <taxon>Eukaryota</taxon>
        <taxon>Fungi</taxon>
        <taxon>Dikarya</taxon>
        <taxon>Ascomycota</taxon>
        <taxon>Pezizomycotina</taxon>
        <taxon>Dothideomycetes</taxon>
        <taxon>Pleosporomycetidae</taxon>
        <taxon>Pleosporales</taxon>
        <taxon>Pleosporineae</taxon>
        <taxon>Didymellaceae</taxon>
        <taxon>Macroventuria</taxon>
    </lineage>
</organism>
<comment type="caution">
    <text evidence="1">The sequence shown here is derived from an EMBL/GenBank/DDBJ whole genome shotgun (WGS) entry which is preliminary data.</text>
</comment>
<dbReference type="EMBL" id="MU006715">
    <property type="protein sequence ID" value="KAF2627924.1"/>
    <property type="molecule type" value="Genomic_DNA"/>
</dbReference>
<reference evidence="1" key="1">
    <citation type="journal article" date="2020" name="Stud. Mycol.">
        <title>101 Dothideomycetes genomes: a test case for predicting lifestyles and emergence of pathogens.</title>
        <authorList>
            <person name="Haridas S."/>
            <person name="Albert R."/>
            <person name="Binder M."/>
            <person name="Bloem J."/>
            <person name="Labutti K."/>
            <person name="Salamov A."/>
            <person name="Andreopoulos B."/>
            <person name="Baker S."/>
            <person name="Barry K."/>
            <person name="Bills G."/>
            <person name="Bluhm B."/>
            <person name="Cannon C."/>
            <person name="Castanera R."/>
            <person name="Culley D."/>
            <person name="Daum C."/>
            <person name="Ezra D."/>
            <person name="Gonzalez J."/>
            <person name="Henrissat B."/>
            <person name="Kuo A."/>
            <person name="Liang C."/>
            <person name="Lipzen A."/>
            <person name="Lutzoni F."/>
            <person name="Magnuson J."/>
            <person name="Mondo S."/>
            <person name="Nolan M."/>
            <person name="Ohm R."/>
            <person name="Pangilinan J."/>
            <person name="Park H.-J."/>
            <person name="Ramirez L."/>
            <person name="Alfaro M."/>
            <person name="Sun H."/>
            <person name="Tritt A."/>
            <person name="Yoshinaga Y."/>
            <person name="Zwiers L.-H."/>
            <person name="Turgeon B."/>
            <person name="Goodwin S."/>
            <person name="Spatafora J."/>
            <person name="Crous P."/>
            <person name="Grigoriev I."/>
        </authorList>
    </citation>
    <scope>NUCLEOTIDE SEQUENCE</scope>
    <source>
        <strain evidence="1">CBS 525.71</strain>
    </source>
</reference>
<gene>
    <name evidence="1" type="ORF">BU25DRAFT_421428</name>
</gene>
<name>A0ACB6S3Z4_9PLEO</name>
<proteinExistence type="predicted"/>
<keyword evidence="2" id="KW-1185">Reference proteome</keyword>